<dbReference type="Proteomes" id="UP000601055">
    <property type="component" value="Unassembled WGS sequence"/>
</dbReference>
<comment type="similarity">
    <text evidence="1">Belongs to the ROK (NagC/XylR) family.</text>
</comment>
<proteinExistence type="inferred from homology"/>
<dbReference type="RefSeq" id="WP_182920625.1">
    <property type="nucleotide sequence ID" value="NZ_WNXD01000001.1"/>
</dbReference>
<evidence type="ECO:0000313" key="2">
    <source>
        <dbReference type="EMBL" id="MBB2143920.1"/>
    </source>
</evidence>
<name>A0A923DVQ2_9SPHI</name>
<dbReference type="SUPFAM" id="SSF53067">
    <property type="entry name" value="Actin-like ATPase domain"/>
    <property type="match status" value="1"/>
</dbReference>
<dbReference type="PANTHER" id="PTHR18964:SF149">
    <property type="entry name" value="BIFUNCTIONAL UDP-N-ACETYLGLUCOSAMINE 2-EPIMERASE_N-ACETYLMANNOSAMINE KINASE"/>
    <property type="match status" value="1"/>
</dbReference>
<reference evidence="2" key="1">
    <citation type="submission" date="2019-11" db="EMBL/GenBank/DDBJ databases">
        <title>Description of Pedobacter sp. LMG 31464T.</title>
        <authorList>
            <person name="Carlier A."/>
            <person name="Qi S."/>
            <person name="Vandamme P."/>
        </authorList>
    </citation>
    <scope>NUCLEOTIDE SEQUENCE</scope>
    <source>
        <strain evidence="2">LMG 31464</strain>
    </source>
</reference>
<dbReference type="InterPro" id="IPR043129">
    <property type="entry name" value="ATPase_NBD"/>
</dbReference>
<dbReference type="InterPro" id="IPR000600">
    <property type="entry name" value="ROK"/>
</dbReference>
<dbReference type="EMBL" id="WNXD01000001">
    <property type="protein sequence ID" value="MBB2143920.1"/>
    <property type="molecule type" value="Genomic_DNA"/>
</dbReference>
<evidence type="ECO:0000256" key="1">
    <source>
        <dbReference type="ARBA" id="ARBA00006479"/>
    </source>
</evidence>
<keyword evidence="3" id="KW-1185">Reference proteome</keyword>
<dbReference type="AlphaFoldDB" id="A0A923DVQ2"/>
<sequence length="291" mass="31662">MEKPTVLGVDIGGSHITAALVDLEKGTLIQNSIKRNAVNSQQNKEELLNAWCDVINTSFGAIPISERNIGIAMPGPFDYENGVSLIKDQDKFKSLYLLNIKEKLAKRLTIQTSNIKFINDAAAFLQGEIFNGAAKGYTNALGLTLGTGLGSAVSINGVAQDAALWDSKFLGGIAEDYLSTRWFVNKYYDLTGKELTGVKELATIVNDDPYAKQIFNEFGRALGHFLADIIKEKNAEVVVLGGNISQAFNLFAPHLIANLKAFHLDTEIKITELNEHAALIGAASCWRLSTK</sequence>
<evidence type="ECO:0000313" key="3">
    <source>
        <dbReference type="Proteomes" id="UP000601055"/>
    </source>
</evidence>
<dbReference type="Gene3D" id="3.30.420.40">
    <property type="match status" value="3"/>
</dbReference>
<comment type="caution">
    <text evidence="2">The sequence shown here is derived from an EMBL/GenBank/DDBJ whole genome shotgun (WGS) entry which is preliminary data.</text>
</comment>
<gene>
    <name evidence="2" type="ORF">GM921_00350</name>
</gene>
<dbReference type="Pfam" id="PF00480">
    <property type="entry name" value="ROK"/>
    <property type="match status" value="2"/>
</dbReference>
<accession>A0A923DVQ2</accession>
<organism evidence="2 3">
    <name type="scientific">Pedobacter planticolens</name>
    <dbReference type="NCBI Taxonomy" id="2679964"/>
    <lineage>
        <taxon>Bacteria</taxon>
        <taxon>Pseudomonadati</taxon>
        <taxon>Bacteroidota</taxon>
        <taxon>Sphingobacteriia</taxon>
        <taxon>Sphingobacteriales</taxon>
        <taxon>Sphingobacteriaceae</taxon>
        <taxon>Pedobacter</taxon>
    </lineage>
</organism>
<protein>
    <submittedName>
        <fullName evidence="2">ROK family protein</fullName>
    </submittedName>
</protein>
<dbReference type="PANTHER" id="PTHR18964">
    <property type="entry name" value="ROK (REPRESSOR, ORF, KINASE) FAMILY"/>
    <property type="match status" value="1"/>
</dbReference>
<dbReference type="CDD" id="cd23763">
    <property type="entry name" value="ASKHA_ATPase_ROK"/>
    <property type="match status" value="1"/>
</dbReference>